<accession>A0A7S8C5N0</accession>
<dbReference type="KEGG" id="kmn:HW532_14770"/>
<feature type="transmembrane region" description="Helical" evidence="1">
    <location>
        <begin position="112"/>
        <end position="133"/>
    </location>
</feature>
<feature type="transmembrane region" description="Helical" evidence="1">
    <location>
        <begin position="76"/>
        <end position="100"/>
    </location>
</feature>
<name>A0A7S8C5N0_9HYPH</name>
<keyword evidence="1" id="KW-0472">Membrane</keyword>
<evidence type="ECO:0000256" key="1">
    <source>
        <dbReference type="SAM" id="Phobius"/>
    </source>
</evidence>
<gene>
    <name evidence="2" type="ORF">HW532_14770</name>
</gene>
<dbReference type="EMBL" id="CP058214">
    <property type="protein sequence ID" value="QPC43840.1"/>
    <property type="molecule type" value="Genomic_DNA"/>
</dbReference>
<keyword evidence="3" id="KW-1185">Reference proteome</keyword>
<dbReference type="AlphaFoldDB" id="A0A7S8C5N0"/>
<feature type="transmembrane region" description="Helical" evidence="1">
    <location>
        <begin position="139"/>
        <end position="159"/>
    </location>
</feature>
<evidence type="ECO:0000313" key="2">
    <source>
        <dbReference type="EMBL" id="QPC43840.1"/>
    </source>
</evidence>
<proteinExistence type="predicted"/>
<keyword evidence="1" id="KW-0812">Transmembrane</keyword>
<sequence length="194" mass="20211">MTSWDEIADGVTGAWLLANRDVSGYGCFNVTADGFWRSFIAIPLVAPLYLYAVGAEAGIAADGGEGGGPGAEGSALGFYLANAIALVVEWAIYPIALALVANTLGIARRYAVYVIAYNWSSVLIVAAFLPPVLLYDAGLVGVGGALLLNFVVMLAALYYRWFIARTALETTGALAAGLVASDLVLSVSVNRLIT</sequence>
<evidence type="ECO:0008006" key="4">
    <source>
        <dbReference type="Google" id="ProtNLM"/>
    </source>
</evidence>
<evidence type="ECO:0000313" key="3">
    <source>
        <dbReference type="Proteomes" id="UP000593594"/>
    </source>
</evidence>
<reference evidence="2 3" key="1">
    <citation type="submission" date="2020-06" db="EMBL/GenBank/DDBJ databases">
        <title>Genome sequence of 2 isolates from Red Sea Mangroves.</title>
        <authorList>
            <person name="Sefrji F."/>
            <person name="Michoud G."/>
            <person name="Merlino G."/>
            <person name="Daffonchio D."/>
        </authorList>
    </citation>
    <scope>NUCLEOTIDE SEQUENCE [LARGE SCALE GENOMIC DNA]</scope>
    <source>
        <strain evidence="2 3">R1DC25</strain>
    </source>
</reference>
<organism evidence="2 3">
    <name type="scientific">Kaustia mangrovi</name>
    <dbReference type="NCBI Taxonomy" id="2593653"/>
    <lineage>
        <taxon>Bacteria</taxon>
        <taxon>Pseudomonadati</taxon>
        <taxon>Pseudomonadota</taxon>
        <taxon>Alphaproteobacteria</taxon>
        <taxon>Hyphomicrobiales</taxon>
        <taxon>Parvibaculaceae</taxon>
        <taxon>Kaustia</taxon>
    </lineage>
</organism>
<dbReference type="RefSeq" id="WP_213161203.1">
    <property type="nucleotide sequence ID" value="NZ_CP058214.1"/>
</dbReference>
<keyword evidence="1" id="KW-1133">Transmembrane helix</keyword>
<dbReference type="Proteomes" id="UP000593594">
    <property type="component" value="Chromosome"/>
</dbReference>
<protein>
    <recommendedName>
        <fullName evidence="4">Transporter</fullName>
    </recommendedName>
</protein>